<sequence length="151" mass="16463">MASTFPQGFGYVGAALVSTAWLIIGQSFTVSAARKNAKIDYPQMYASTAQQKESKEALIFNCAQRAHQNTLENLPIVWISTIVSGLQYPVLSASACALWVVSRIFYTRGYITGDPKKRVGPVYMVGTFSLLGSFLAASYVSGTWVYQNITA</sequence>
<organism evidence="6 7">
    <name type="scientific">Coprinopsis marcescibilis</name>
    <name type="common">Agaric fungus</name>
    <name type="synonym">Psathyrella marcescibilis</name>
    <dbReference type="NCBI Taxonomy" id="230819"/>
    <lineage>
        <taxon>Eukaryota</taxon>
        <taxon>Fungi</taxon>
        <taxon>Dikarya</taxon>
        <taxon>Basidiomycota</taxon>
        <taxon>Agaricomycotina</taxon>
        <taxon>Agaricomycetes</taxon>
        <taxon>Agaricomycetidae</taxon>
        <taxon>Agaricales</taxon>
        <taxon>Agaricineae</taxon>
        <taxon>Psathyrellaceae</taxon>
        <taxon>Coprinopsis</taxon>
    </lineage>
</organism>
<dbReference type="InterPro" id="IPR023352">
    <property type="entry name" value="MAPEG-like_dom_sf"/>
</dbReference>
<dbReference type="EMBL" id="ML210146">
    <property type="protein sequence ID" value="TFK30847.1"/>
    <property type="molecule type" value="Genomic_DNA"/>
</dbReference>
<evidence type="ECO:0000256" key="2">
    <source>
        <dbReference type="ARBA" id="ARBA00022692"/>
    </source>
</evidence>
<dbReference type="PANTHER" id="PTHR10250:SF26">
    <property type="entry name" value="GLUTATHIONE S-TRANSFERASE 3, MITOCHONDRIAL"/>
    <property type="match status" value="1"/>
</dbReference>
<evidence type="ECO:0000256" key="1">
    <source>
        <dbReference type="ARBA" id="ARBA00004141"/>
    </source>
</evidence>
<keyword evidence="2 5" id="KW-0812">Transmembrane</keyword>
<evidence type="ECO:0000256" key="5">
    <source>
        <dbReference type="SAM" id="Phobius"/>
    </source>
</evidence>
<dbReference type="AlphaFoldDB" id="A0A5C3LDF6"/>
<accession>A0A5C3LDF6</accession>
<evidence type="ECO:0000256" key="3">
    <source>
        <dbReference type="ARBA" id="ARBA00022989"/>
    </source>
</evidence>
<name>A0A5C3LDF6_COPMA</name>
<reference evidence="6 7" key="1">
    <citation type="journal article" date="2019" name="Nat. Ecol. Evol.">
        <title>Megaphylogeny resolves global patterns of mushroom evolution.</title>
        <authorList>
            <person name="Varga T."/>
            <person name="Krizsan K."/>
            <person name="Foldi C."/>
            <person name="Dima B."/>
            <person name="Sanchez-Garcia M."/>
            <person name="Sanchez-Ramirez S."/>
            <person name="Szollosi G.J."/>
            <person name="Szarkandi J.G."/>
            <person name="Papp V."/>
            <person name="Albert L."/>
            <person name="Andreopoulos W."/>
            <person name="Angelini C."/>
            <person name="Antonin V."/>
            <person name="Barry K.W."/>
            <person name="Bougher N.L."/>
            <person name="Buchanan P."/>
            <person name="Buyck B."/>
            <person name="Bense V."/>
            <person name="Catcheside P."/>
            <person name="Chovatia M."/>
            <person name="Cooper J."/>
            <person name="Damon W."/>
            <person name="Desjardin D."/>
            <person name="Finy P."/>
            <person name="Geml J."/>
            <person name="Haridas S."/>
            <person name="Hughes K."/>
            <person name="Justo A."/>
            <person name="Karasinski D."/>
            <person name="Kautmanova I."/>
            <person name="Kiss B."/>
            <person name="Kocsube S."/>
            <person name="Kotiranta H."/>
            <person name="LaButti K.M."/>
            <person name="Lechner B.E."/>
            <person name="Liimatainen K."/>
            <person name="Lipzen A."/>
            <person name="Lukacs Z."/>
            <person name="Mihaltcheva S."/>
            <person name="Morgado L.N."/>
            <person name="Niskanen T."/>
            <person name="Noordeloos M.E."/>
            <person name="Ohm R.A."/>
            <person name="Ortiz-Santana B."/>
            <person name="Ovrebo C."/>
            <person name="Racz N."/>
            <person name="Riley R."/>
            <person name="Savchenko A."/>
            <person name="Shiryaev A."/>
            <person name="Soop K."/>
            <person name="Spirin V."/>
            <person name="Szebenyi C."/>
            <person name="Tomsovsky M."/>
            <person name="Tulloss R.E."/>
            <person name="Uehling J."/>
            <person name="Grigoriev I.V."/>
            <person name="Vagvolgyi C."/>
            <person name="Papp T."/>
            <person name="Martin F.M."/>
            <person name="Miettinen O."/>
            <person name="Hibbett D.S."/>
            <person name="Nagy L.G."/>
        </authorList>
    </citation>
    <scope>NUCLEOTIDE SEQUENCE [LARGE SCALE GENOMIC DNA]</scope>
    <source>
        <strain evidence="6 7">CBS 121175</strain>
    </source>
</reference>
<feature type="transmembrane region" description="Helical" evidence="5">
    <location>
        <begin position="76"/>
        <end position="101"/>
    </location>
</feature>
<dbReference type="InterPro" id="IPR001129">
    <property type="entry name" value="Membr-assoc_MAPEG"/>
</dbReference>
<dbReference type="GO" id="GO:0005635">
    <property type="term" value="C:nuclear envelope"/>
    <property type="evidence" value="ECO:0007669"/>
    <property type="project" value="TreeGrafter"/>
</dbReference>
<dbReference type="OrthoDB" id="410651at2759"/>
<evidence type="ECO:0000313" key="7">
    <source>
        <dbReference type="Proteomes" id="UP000307440"/>
    </source>
</evidence>
<comment type="subcellular location">
    <subcellularLocation>
        <location evidence="1">Membrane</location>
        <topology evidence="1">Multi-pass membrane protein</topology>
    </subcellularLocation>
</comment>
<keyword evidence="7" id="KW-1185">Reference proteome</keyword>
<dbReference type="Pfam" id="PF01124">
    <property type="entry name" value="MAPEG"/>
    <property type="match status" value="1"/>
</dbReference>
<dbReference type="PANTHER" id="PTHR10250">
    <property type="entry name" value="MICROSOMAL GLUTATHIONE S-TRANSFERASE"/>
    <property type="match status" value="1"/>
</dbReference>
<evidence type="ECO:0000313" key="6">
    <source>
        <dbReference type="EMBL" id="TFK30847.1"/>
    </source>
</evidence>
<evidence type="ECO:0000256" key="4">
    <source>
        <dbReference type="ARBA" id="ARBA00023136"/>
    </source>
</evidence>
<dbReference type="Proteomes" id="UP000307440">
    <property type="component" value="Unassembled WGS sequence"/>
</dbReference>
<feature type="transmembrane region" description="Helical" evidence="5">
    <location>
        <begin position="122"/>
        <end position="146"/>
    </location>
</feature>
<keyword evidence="4 5" id="KW-0472">Membrane</keyword>
<keyword evidence="3 5" id="KW-1133">Transmembrane helix</keyword>
<dbReference type="STRING" id="230819.A0A5C3LDF6"/>
<protein>
    <submittedName>
        <fullName evidence="6">Membrane-associated proteins in eicosanoid and glutathione metabolism</fullName>
    </submittedName>
</protein>
<dbReference type="InterPro" id="IPR050997">
    <property type="entry name" value="MAPEG"/>
</dbReference>
<dbReference type="SUPFAM" id="SSF161084">
    <property type="entry name" value="MAPEG domain-like"/>
    <property type="match status" value="1"/>
</dbReference>
<dbReference type="GO" id="GO:0005783">
    <property type="term" value="C:endoplasmic reticulum"/>
    <property type="evidence" value="ECO:0007669"/>
    <property type="project" value="TreeGrafter"/>
</dbReference>
<gene>
    <name evidence="6" type="ORF">FA15DRAFT_662910</name>
</gene>
<dbReference type="GO" id="GO:0004364">
    <property type="term" value="F:glutathione transferase activity"/>
    <property type="evidence" value="ECO:0007669"/>
    <property type="project" value="TreeGrafter"/>
</dbReference>
<dbReference type="GO" id="GO:0016020">
    <property type="term" value="C:membrane"/>
    <property type="evidence" value="ECO:0007669"/>
    <property type="project" value="UniProtKB-SubCell"/>
</dbReference>
<dbReference type="Gene3D" id="1.20.120.550">
    <property type="entry name" value="Membrane associated eicosanoid/glutathione metabolism-like domain"/>
    <property type="match status" value="1"/>
</dbReference>
<dbReference type="GO" id="GO:0004602">
    <property type="term" value="F:glutathione peroxidase activity"/>
    <property type="evidence" value="ECO:0007669"/>
    <property type="project" value="TreeGrafter"/>
</dbReference>
<proteinExistence type="predicted"/>